<dbReference type="Proteomes" id="UP000015105">
    <property type="component" value="Chromosome 4D"/>
</dbReference>
<name>A0A453HE77_AEGTS</name>
<dbReference type="Gramene" id="AET4Gv20164600.7">
    <property type="protein sequence ID" value="AET4Gv20164600.7"/>
    <property type="gene ID" value="AET4Gv20164600"/>
</dbReference>
<sequence length="62" mass="6843">MASRFVDFQYPSSVVGFALPEPGSSRPCSGVVKTHAFRQLPPCSNYCSLQGFTCVRHHLLEV</sequence>
<reference evidence="2" key="2">
    <citation type="journal article" date="2017" name="Nat. Plants">
        <title>The Aegilops tauschii genome reveals multiple impacts of transposons.</title>
        <authorList>
            <person name="Zhao G."/>
            <person name="Zou C."/>
            <person name="Li K."/>
            <person name="Wang K."/>
            <person name="Li T."/>
            <person name="Gao L."/>
            <person name="Zhang X."/>
            <person name="Wang H."/>
            <person name="Yang Z."/>
            <person name="Liu X."/>
            <person name="Jiang W."/>
            <person name="Mao L."/>
            <person name="Kong X."/>
            <person name="Jiao Y."/>
            <person name="Jia J."/>
        </authorList>
    </citation>
    <scope>NUCLEOTIDE SEQUENCE [LARGE SCALE GENOMIC DNA]</scope>
    <source>
        <strain evidence="2">cv. AL8/78</strain>
    </source>
</reference>
<protein>
    <submittedName>
        <fullName evidence="1">Uncharacterized protein</fullName>
    </submittedName>
</protein>
<proteinExistence type="predicted"/>
<organism evidence="1 2">
    <name type="scientific">Aegilops tauschii subsp. strangulata</name>
    <name type="common">Goatgrass</name>
    <dbReference type="NCBI Taxonomy" id="200361"/>
    <lineage>
        <taxon>Eukaryota</taxon>
        <taxon>Viridiplantae</taxon>
        <taxon>Streptophyta</taxon>
        <taxon>Embryophyta</taxon>
        <taxon>Tracheophyta</taxon>
        <taxon>Spermatophyta</taxon>
        <taxon>Magnoliopsida</taxon>
        <taxon>Liliopsida</taxon>
        <taxon>Poales</taxon>
        <taxon>Poaceae</taxon>
        <taxon>BOP clade</taxon>
        <taxon>Pooideae</taxon>
        <taxon>Triticodae</taxon>
        <taxon>Triticeae</taxon>
        <taxon>Triticinae</taxon>
        <taxon>Aegilops</taxon>
    </lineage>
</organism>
<dbReference type="EnsemblPlants" id="AET4Gv20164600.7">
    <property type="protein sequence ID" value="AET4Gv20164600.7"/>
    <property type="gene ID" value="AET4Gv20164600"/>
</dbReference>
<reference evidence="2" key="1">
    <citation type="journal article" date="2014" name="Science">
        <title>Ancient hybridizations among the ancestral genomes of bread wheat.</title>
        <authorList>
            <consortium name="International Wheat Genome Sequencing Consortium,"/>
            <person name="Marcussen T."/>
            <person name="Sandve S.R."/>
            <person name="Heier L."/>
            <person name="Spannagl M."/>
            <person name="Pfeifer M."/>
            <person name="Jakobsen K.S."/>
            <person name="Wulff B.B."/>
            <person name="Steuernagel B."/>
            <person name="Mayer K.F."/>
            <person name="Olsen O.A."/>
        </authorList>
    </citation>
    <scope>NUCLEOTIDE SEQUENCE [LARGE SCALE GENOMIC DNA]</scope>
    <source>
        <strain evidence="2">cv. AL8/78</strain>
    </source>
</reference>
<evidence type="ECO:0000313" key="2">
    <source>
        <dbReference type="Proteomes" id="UP000015105"/>
    </source>
</evidence>
<dbReference type="AlphaFoldDB" id="A0A453HE77"/>
<reference evidence="1" key="4">
    <citation type="submission" date="2019-03" db="UniProtKB">
        <authorList>
            <consortium name="EnsemblPlants"/>
        </authorList>
    </citation>
    <scope>IDENTIFICATION</scope>
</reference>
<reference evidence="1" key="3">
    <citation type="journal article" date="2017" name="Nature">
        <title>Genome sequence of the progenitor of the wheat D genome Aegilops tauschii.</title>
        <authorList>
            <person name="Luo M.C."/>
            <person name="Gu Y.Q."/>
            <person name="Puiu D."/>
            <person name="Wang H."/>
            <person name="Twardziok S.O."/>
            <person name="Deal K.R."/>
            <person name="Huo N."/>
            <person name="Zhu T."/>
            <person name="Wang L."/>
            <person name="Wang Y."/>
            <person name="McGuire P.E."/>
            <person name="Liu S."/>
            <person name="Long H."/>
            <person name="Ramasamy R.K."/>
            <person name="Rodriguez J.C."/>
            <person name="Van S.L."/>
            <person name="Yuan L."/>
            <person name="Wang Z."/>
            <person name="Xia Z."/>
            <person name="Xiao L."/>
            <person name="Anderson O.D."/>
            <person name="Ouyang S."/>
            <person name="Liang Y."/>
            <person name="Zimin A.V."/>
            <person name="Pertea G."/>
            <person name="Qi P."/>
            <person name="Bennetzen J.L."/>
            <person name="Dai X."/>
            <person name="Dawson M.W."/>
            <person name="Muller H.G."/>
            <person name="Kugler K."/>
            <person name="Rivarola-Duarte L."/>
            <person name="Spannagl M."/>
            <person name="Mayer K.F.X."/>
            <person name="Lu F.H."/>
            <person name="Bevan M.W."/>
            <person name="Leroy P."/>
            <person name="Li P."/>
            <person name="You F.M."/>
            <person name="Sun Q."/>
            <person name="Liu Z."/>
            <person name="Lyons E."/>
            <person name="Wicker T."/>
            <person name="Salzberg S.L."/>
            <person name="Devos K.M."/>
            <person name="Dvorak J."/>
        </authorList>
    </citation>
    <scope>NUCLEOTIDE SEQUENCE [LARGE SCALE GENOMIC DNA]</scope>
    <source>
        <strain evidence="1">cv. AL8/78</strain>
    </source>
</reference>
<keyword evidence="2" id="KW-1185">Reference proteome</keyword>
<reference evidence="1" key="5">
    <citation type="journal article" date="2021" name="G3 (Bethesda)">
        <title>Aegilops tauschii genome assembly Aet v5.0 features greater sequence contiguity and improved annotation.</title>
        <authorList>
            <person name="Wang L."/>
            <person name="Zhu T."/>
            <person name="Rodriguez J.C."/>
            <person name="Deal K.R."/>
            <person name="Dubcovsky J."/>
            <person name="McGuire P.E."/>
            <person name="Lux T."/>
            <person name="Spannagl M."/>
            <person name="Mayer K.F.X."/>
            <person name="Baldrich P."/>
            <person name="Meyers B.C."/>
            <person name="Huo N."/>
            <person name="Gu Y.Q."/>
            <person name="Zhou H."/>
            <person name="Devos K.M."/>
            <person name="Bennetzen J.L."/>
            <person name="Unver T."/>
            <person name="Budak H."/>
            <person name="Gulick P.J."/>
            <person name="Galiba G."/>
            <person name="Kalapos B."/>
            <person name="Nelson D.R."/>
            <person name="Li P."/>
            <person name="You F.M."/>
            <person name="Luo M.C."/>
            <person name="Dvorak J."/>
        </authorList>
    </citation>
    <scope>NUCLEOTIDE SEQUENCE [LARGE SCALE GENOMIC DNA]</scope>
    <source>
        <strain evidence="1">cv. AL8/78</strain>
    </source>
</reference>
<evidence type="ECO:0000313" key="1">
    <source>
        <dbReference type="EnsemblPlants" id="AET4Gv20164600.7"/>
    </source>
</evidence>
<accession>A0A453HE77</accession>